<feature type="non-terminal residue" evidence="1">
    <location>
        <position position="274"/>
    </location>
</feature>
<dbReference type="SUPFAM" id="SSF55811">
    <property type="entry name" value="Nudix"/>
    <property type="match status" value="1"/>
</dbReference>
<dbReference type="PANTHER" id="PTHR13030">
    <property type="entry name" value="NUDIX HYDROLASE"/>
    <property type="match status" value="1"/>
</dbReference>
<dbReference type="Gene3D" id="3.90.79.10">
    <property type="entry name" value="Nucleoside Triphosphate Pyrophosphohydrolase"/>
    <property type="match status" value="1"/>
</dbReference>
<organism evidence="1 2">
    <name type="scientific">Staurois parvus</name>
    <dbReference type="NCBI Taxonomy" id="386267"/>
    <lineage>
        <taxon>Eukaryota</taxon>
        <taxon>Metazoa</taxon>
        <taxon>Chordata</taxon>
        <taxon>Craniata</taxon>
        <taxon>Vertebrata</taxon>
        <taxon>Euteleostomi</taxon>
        <taxon>Amphibia</taxon>
        <taxon>Batrachia</taxon>
        <taxon>Anura</taxon>
        <taxon>Neobatrachia</taxon>
        <taxon>Ranoidea</taxon>
        <taxon>Ranidae</taxon>
        <taxon>Staurois</taxon>
    </lineage>
</organism>
<comment type="caution">
    <text evidence="1">The sequence shown here is derived from an EMBL/GenBank/DDBJ whole genome shotgun (WGS) entry which is preliminary data.</text>
</comment>
<dbReference type="Pfam" id="PF25969">
    <property type="entry name" value="NUDT9_N"/>
    <property type="match status" value="1"/>
</dbReference>
<protein>
    <recommendedName>
        <fullName evidence="3">Transient receptor potential cation channel subfamily M member 2</fullName>
    </recommendedName>
</protein>
<dbReference type="InterPro" id="IPR039989">
    <property type="entry name" value="NUDT9"/>
</dbReference>
<gene>
    <name evidence="1" type="ORF">SPARVUS_LOCUS15625434</name>
</gene>
<proteinExistence type="predicted"/>
<evidence type="ECO:0000313" key="2">
    <source>
        <dbReference type="Proteomes" id="UP001162483"/>
    </source>
</evidence>
<evidence type="ECO:0000313" key="1">
    <source>
        <dbReference type="EMBL" id="CAI9617996.1"/>
    </source>
</evidence>
<dbReference type="PANTHER" id="PTHR13030:SF13">
    <property type="entry name" value="NUDIX HYDROLASE DOMAIN-CONTAINING PROTEIN"/>
    <property type="match status" value="1"/>
</dbReference>
<reference evidence="1" key="1">
    <citation type="submission" date="2023-05" db="EMBL/GenBank/DDBJ databases">
        <authorList>
            <person name="Stuckert A."/>
        </authorList>
    </citation>
    <scope>NUCLEOTIDE SEQUENCE</scope>
</reference>
<dbReference type="Proteomes" id="UP001162483">
    <property type="component" value="Unassembled WGS sequence"/>
</dbReference>
<dbReference type="InterPro" id="IPR015797">
    <property type="entry name" value="NUDIX_hydrolase-like_dom_sf"/>
</dbReference>
<keyword evidence="2" id="KW-1185">Reference proteome</keyword>
<accession>A0ABN9H8A9</accession>
<name>A0ABN9H8A9_9NEOB</name>
<dbReference type="EMBL" id="CATNWA010020366">
    <property type="protein sequence ID" value="CAI9617996.1"/>
    <property type="molecule type" value="Genomic_DNA"/>
</dbReference>
<evidence type="ECO:0008006" key="3">
    <source>
        <dbReference type="Google" id="ProtNLM"/>
    </source>
</evidence>
<sequence>MEAGRSTACTTSISSDPAVPILLKKPYPKGPGMSLCQGRWNSQDIILPCTMQRGYDRGEYDPITEMEQKSRKYNVIDGLYDFRSCCGIYTVKDGLPLNPKGRTGLRGIGSLRWFGPNHSLHPVLTRWSTGSASGPNQTASKNILEVLVVRWKGNELWSLPGGMLDPGQKVPIRFKKLLEHTDLSEFLALLDSGTKVFRGYLDDPRNTDNAWIETLAVNIHLDTKENLDKLLQNLKKSDKNITLRWQLLEQKIPLLRQREGDSPEDSRAPPCSLL</sequence>